<sequence>MNLLRQAVDDKHQALELAANLAQALILLALPVYFVGWCFLNVLYQDFGIDPAQLGLDFLWIVERAIAVLMLAIAVVILLFGFAFARESGLRSRAADLVLLVGVAATAGTVLSLLTIDRLSLASILLAGLSTVVVIVLATASPGLIMRRPTLGGGFRRLLRRTSLSVLILAVLVLPWVGAAAVSDGVRQGHSQDIDLGIGLPLLTIDRVKVTFVGTVPPPPGLLGDCLFLLGDTDGGTTYLFDRSHDVLRQVPTTQVVVTVLNGSC</sequence>
<keyword evidence="3" id="KW-1185">Reference proteome</keyword>
<organism evidence="2 3">
    <name type="scientific">Actinoplanes sichuanensis</name>
    <dbReference type="NCBI Taxonomy" id="512349"/>
    <lineage>
        <taxon>Bacteria</taxon>
        <taxon>Bacillati</taxon>
        <taxon>Actinomycetota</taxon>
        <taxon>Actinomycetes</taxon>
        <taxon>Micromonosporales</taxon>
        <taxon>Micromonosporaceae</taxon>
        <taxon>Actinoplanes</taxon>
    </lineage>
</organism>
<feature type="transmembrane region" description="Helical" evidence="1">
    <location>
        <begin position="122"/>
        <end position="146"/>
    </location>
</feature>
<evidence type="ECO:0000313" key="3">
    <source>
        <dbReference type="Proteomes" id="UP001597183"/>
    </source>
</evidence>
<proteinExistence type="predicted"/>
<feature type="transmembrane region" description="Helical" evidence="1">
    <location>
        <begin position="97"/>
        <end position="116"/>
    </location>
</feature>
<accession>A0ABW4A517</accession>
<reference evidence="3" key="1">
    <citation type="journal article" date="2019" name="Int. J. Syst. Evol. Microbiol.">
        <title>The Global Catalogue of Microorganisms (GCM) 10K type strain sequencing project: providing services to taxonomists for standard genome sequencing and annotation.</title>
        <authorList>
            <consortium name="The Broad Institute Genomics Platform"/>
            <consortium name="The Broad Institute Genome Sequencing Center for Infectious Disease"/>
            <person name="Wu L."/>
            <person name="Ma J."/>
        </authorList>
    </citation>
    <scope>NUCLEOTIDE SEQUENCE [LARGE SCALE GENOMIC DNA]</scope>
    <source>
        <strain evidence="3">CCM 7526</strain>
    </source>
</reference>
<evidence type="ECO:0000256" key="1">
    <source>
        <dbReference type="SAM" id="Phobius"/>
    </source>
</evidence>
<comment type="caution">
    <text evidence="2">The sequence shown here is derived from an EMBL/GenBank/DDBJ whole genome shotgun (WGS) entry which is preliminary data.</text>
</comment>
<feature type="transmembrane region" description="Helical" evidence="1">
    <location>
        <begin position="21"/>
        <end position="44"/>
    </location>
</feature>
<dbReference type="RefSeq" id="WP_317796980.1">
    <property type="nucleotide sequence ID" value="NZ_AP028461.1"/>
</dbReference>
<feature type="transmembrane region" description="Helical" evidence="1">
    <location>
        <begin position="64"/>
        <end position="85"/>
    </location>
</feature>
<dbReference type="EMBL" id="JBHTMK010000014">
    <property type="protein sequence ID" value="MFD1365829.1"/>
    <property type="molecule type" value="Genomic_DNA"/>
</dbReference>
<gene>
    <name evidence="2" type="ORF">ACFQ5G_10790</name>
</gene>
<protein>
    <submittedName>
        <fullName evidence="2">Uncharacterized protein</fullName>
    </submittedName>
</protein>
<feature type="transmembrane region" description="Helical" evidence="1">
    <location>
        <begin position="158"/>
        <end position="178"/>
    </location>
</feature>
<evidence type="ECO:0000313" key="2">
    <source>
        <dbReference type="EMBL" id="MFD1365829.1"/>
    </source>
</evidence>
<dbReference type="Proteomes" id="UP001597183">
    <property type="component" value="Unassembled WGS sequence"/>
</dbReference>
<keyword evidence="1" id="KW-1133">Transmembrane helix</keyword>
<name>A0ABW4A517_9ACTN</name>
<keyword evidence="1" id="KW-0472">Membrane</keyword>
<keyword evidence="1" id="KW-0812">Transmembrane</keyword>